<dbReference type="Pfam" id="PF00849">
    <property type="entry name" value="PseudoU_synth_2"/>
    <property type="match status" value="1"/>
</dbReference>
<dbReference type="InterPro" id="IPR020103">
    <property type="entry name" value="PsdUridine_synth_cat_dom_sf"/>
</dbReference>
<dbReference type="GO" id="GO:0000455">
    <property type="term" value="P:enzyme-directed rRNA pseudouridine synthesis"/>
    <property type="evidence" value="ECO:0007669"/>
    <property type="project" value="TreeGrafter"/>
</dbReference>
<dbReference type="PANTHER" id="PTHR21600">
    <property type="entry name" value="MITOCHONDRIAL RNA PSEUDOURIDINE SYNTHASE"/>
    <property type="match status" value="1"/>
</dbReference>
<feature type="compositionally biased region" description="Low complexity" evidence="2">
    <location>
        <begin position="171"/>
        <end position="182"/>
    </location>
</feature>
<dbReference type="GO" id="GO:0003723">
    <property type="term" value="F:RNA binding"/>
    <property type="evidence" value="ECO:0007669"/>
    <property type="project" value="InterPro"/>
</dbReference>
<feature type="domain" description="Pseudouridine synthase RsuA/RluA-like" evidence="3">
    <location>
        <begin position="393"/>
        <end position="550"/>
    </location>
</feature>
<keyword evidence="1" id="KW-0175">Coiled coil</keyword>
<dbReference type="InterPro" id="IPR050188">
    <property type="entry name" value="RluA_PseudoU_synthase"/>
</dbReference>
<dbReference type="AlphaFoldDB" id="A0A9N8HAB9"/>
<dbReference type="PANTHER" id="PTHR21600:SF89">
    <property type="entry name" value="RIBOSOMAL LARGE SUBUNIT PSEUDOURIDINE SYNTHASE A"/>
    <property type="match status" value="1"/>
</dbReference>
<gene>
    <name evidence="4" type="ORF">SEMRO_218_G090150.1</name>
</gene>
<reference evidence="4" key="1">
    <citation type="submission" date="2020-06" db="EMBL/GenBank/DDBJ databases">
        <authorList>
            <consortium name="Plant Systems Biology data submission"/>
        </authorList>
    </citation>
    <scope>NUCLEOTIDE SEQUENCE</scope>
    <source>
        <strain evidence="4">D6</strain>
    </source>
</reference>
<dbReference type="SUPFAM" id="SSF55120">
    <property type="entry name" value="Pseudouridine synthase"/>
    <property type="match status" value="1"/>
</dbReference>
<dbReference type="InterPro" id="IPR006145">
    <property type="entry name" value="PsdUridine_synth_RsuA/RluA"/>
</dbReference>
<feature type="coiled-coil region" evidence="1">
    <location>
        <begin position="234"/>
        <end position="268"/>
    </location>
</feature>
<dbReference type="CDD" id="cd02869">
    <property type="entry name" value="PseudoU_synth_RluA_like"/>
    <property type="match status" value="1"/>
</dbReference>
<feature type="region of interest" description="Disordered" evidence="2">
    <location>
        <begin position="158"/>
        <end position="210"/>
    </location>
</feature>
<dbReference type="Proteomes" id="UP001153069">
    <property type="component" value="Unassembled WGS sequence"/>
</dbReference>
<name>A0A9N8HAB9_9STRA</name>
<comment type="caution">
    <text evidence="4">The sequence shown here is derived from an EMBL/GenBank/DDBJ whole genome shotgun (WGS) entry which is preliminary data.</text>
</comment>
<dbReference type="OrthoDB" id="418349at2759"/>
<organism evidence="4 5">
    <name type="scientific">Seminavis robusta</name>
    <dbReference type="NCBI Taxonomy" id="568900"/>
    <lineage>
        <taxon>Eukaryota</taxon>
        <taxon>Sar</taxon>
        <taxon>Stramenopiles</taxon>
        <taxon>Ochrophyta</taxon>
        <taxon>Bacillariophyta</taxon>
        <taxon>Bacillariophyceae</taxon>
        <taxon>Bacillariophycidae</taxon>
        <taxon>Naviculales</taxon>
        <taxon>Naviculaceae</taxon>
        <taxon>Seminavis</taxon>
    </lineage>
</organism>
<keyword evidence="5" id="KW-1185">Reference proteome</keyword>
<feature type="compositionally biased region" description="Basic residues" evidence="2">
    <location>
        <begin position="188"/>
        <end position="205"/>
    </location>
</feature>
<proteinExistence type="predicted"/>
<evidence type="ECO:0000256" key="2">
    <source>
        <dbReference type="SAM" id="MobiDB-lite"/>
    </source>
</evidence>
<protein>
    <submittedName>
        <fullName evidence="4">Ribosomal large subunit pseudouridine synthase</fullName>
    </submittedName>
</protein>
<dbReference type="Gene3D" id="3.30.2350.10">
    <property type="entry name" value="Pseudouridine synthase"/>
    <property type="match status" value="1"/>
</dbReference>
<sequence>MDTGTDTSGHADADPLFTEISPTDYSGELPDRLAYPHWYQPHPVAVFAANELRAELQDPTSHWSKHDFGLNTNTTNASSDKNAVGKMFGVLVVVVDDDNESEHGKLGYLKAFSGTLQNTDDGTPPGFCPMIYDRFDIESFYKQGEEALNAMNRQVEELEQSPERRERKKQAAALQQQAQQQLEEARQHGKSQKRARQRQRQKLKKTCTPQQYQAHEEQLLQDGAKIQLSEKALKTMWKAELEQAQQSLQEIEDRIQDLKQRRKNTSAQLQNQLFDRYQFLNRHGDTQSVLDIFAKTPLLRPPGGAGDCAAPKLFQYAYKKGYRPIALAEFWWGKSPALEIRKHNFYYPACRGKCQPILEHMLQGCHVEDNPLEQPSHNTNEKDLEILYEDDVMLVVNKPPEMLSVPGRLVHESVYSIIQQRYPNATGPLLVHRLDMSTSGILVIAKDKDTHKKIQSQFIDRSIKKRYTALLEGELLVDDNDNDNTRKGKIDLPLSLDYLNRPMHKVDYNKKTGKPAVTFYEVLDVQDGRTRIHFYPVTGRTHQLRVHAAHALGLNMPIVGDDIYGQRDERMCLHAGFLEMTHPTTEKRMTLEAKVPF</sequence>
<dbReference type="PROSITE" id="PS01129">
    <property type="entry name" value="PSI_RLU"/>
    <property type="match status" value="1"/>
</dbReference>
<dbReference type="GO" id="GO:0009982">
    <property type="term" value="F:pseudouridine synthase activity"/>
    <property type="evidence" value="ECO:0007669"/>
    <property type="project" value="InterPro"/>
</dbReference>
<evidence type="ECO:0000313" key="5">
    <source>
        <dbReference type="Proteomes" id="UP001153069"/>
    </source>
</evidence>
<evidence type="ECO:0000313" key="4">
    <source>
        <dbReference type="EMBL" id="CAB9505090.1"/>
    </source>
</evidence>
<dbReference type="InterPro" id="IPR006224">
    <property type="entry name" value="PsdUridine_synth_RluA-like_CS"/>
</dbReference>
<accession>A0A9N8HAB9</accession>
<dbReference type="EMBL" id="CAICTM010000217">
    <property type="protein sequence ID" value="CAB9505090.1"/>
    <property type="molecule type" value="Genomic_DNA"/>
</dbReference>
<evidence type="ECO:0000259" key="3">
    <source>
        <dbReference type="Pfam" id="PF00849"/>
    </source>
</evidence>
<evidence type="ECO:0000256" key="1">
    <source>
        <dbReference type="SAM" id="Coils"/>
    </source>
</evidence>